<evidence type="ECO:0000313" key="1">
    <source>
        <dbReference type="EMBL" id="GHH57408.1"/>
    </source>
</evidence>
<dbReference type="RefSeq" id="WP_191304326.1">
    <property type="nucleotide sequence ID" value="NZ_BNAR01000018.1"/>
</dbReference>
<name>A0ABQ3MQV8_9PSEU</name>
<gene>
    <name evidence="1" type="ORF">GCM10017774_76850</name>
</gene>
<dbReference type="Proteomes" id="UP000605568">
    <property type="component" value="Unassembled WGS sequence"/>
</dbReference>
<sequence length="239" mass="25904">MTTQMDTDLTPADVHEEIRSTLPTQGDAAQPAEEAPVVEEVPAVEETTVKNLNAILVRAAVAHRNADRAKKADEAAKADVVKVLGRKGSLPVMNPLNPAEEFVQVTVSKLTYSAKVVDPAATKGWIEARYADKVEKRKRITTKYPAHAIIEILEKLAPFLLEEVDVIPDHVLNELTQKSRQAQQPMGFGGEVGEDAPPGIVVEPSDPKVYVTFRNADVVDDLLIKGVIDMEGNLLGGAE</sequence>
<proteinExistence type="predicted"/>
<organism evidence="1 2">
    <name type="scientific">Lentzea cavernae</name>
    <dbReference type="NCBI Taxonomy" id="2020703"/>
    <lineage>
        <taxon>Bacteria</taxon>
        <taxon>Bacillati</taxon>
        <taxon>Actinomycetota</taxon>
        <taxon>Actinomycetes</taxon>
        <taxon>Pseudonocardiales</taxon>
        <taxon>Pseudonocardiaceae</taxon>
        <taxon>Lentzea</taxon>
    </lineage>
</organism>
<comment type="caution">
    <text evidence="1">The sequence shown here is derived from an EMBL/GenBank/DDBJ whole genome shotgun (WGS) entry which is preliminary data.</text>
</comment>
<protein>
    <submittedName>
        <fullName evidence="1">Uncharacterized protein</fullName>
    </submittedName>
</protein>
<dbReference type="EMBL" id="BNAR01000018">
    <property type="protein sequence ID" value="GHH57408.1"/>
    <property type="molecule type" value="Genomic_DNA"/>
</dbReference>
<reference evidence="2" key="1">
    <citation type="journal article" date="2019" name="Int. J. Syst. Evol. Microbiol.">
        <title>The Global Catalogue of Microorganisms (GCM) 10K type strain sequencing project: providing services to taxonomists for standard genome sequencing and annotation.</title>
        <authorList>
            <consortium name="The Broad Institute Genomics Platform"/>
            <consortium name="The Broad Institute Genome Sequencing Center for Infectious Disease"/>
            <person name="Wu L."/>
            <person name="Ma J."/>
        </authorList>
    </citation>
    <scope>NUCLEOTIDE SEQUENCE [LARGE SCALE GENOMIC DNA]</scope>
    <source>
        <strain evidence="2">CGMCC 4.7367</strain>
    </source>
</reference>
<accession>A0ABQ3MQV8</accession>
<keyword evidence="2" id="KW-1185">Reference proteome</keyword>
<evidence type="ECO:0000313" key="2">
    <source>
        <dbReference type="Proteomes" id="UP000605568"/>
    </source>
</evidence>